<reference evidence="2" key="1">
    <citation type="submission" date="2018-06" db="EMBL/GenBank/DDBJ databases">
        <authorList>
            <consortium name="Pathogen Informatics"/>
            <person name="Doyle S."/>
        </authorList>
    </citation>
    <scope>NUCLEOTIDE SEQUENCE [LARGE SCALE GENOMIC DNA]</scope>
    <source>
        <strain evidence="2">NCTC13765</strain>
    </source>
</reference>
<gene>
    <name evidence="2" type="ORF">NCTC13765_00557</name>
</gene>
<dbReference type="RefSeq" id="WP_018371696.1">
    <property type="nucleotide sequence ID" value="NZ_UHFR01000005.1"/>
</dbReference>
<dbReference type="AlphaFoldDB" id="A0A380KX25"/>
<keyword evidence="3" id="KW-1185">Reference proteome</keyword>
<evidence type="ECO:0000313" key="2">
    <source>
        <dbReference type="EMBL" id="SUN76111.1"/>
    </source>
</evidence>
<organism evidence="2 3">
    <name type="scientific">Streptococcus massiliensis</name>
    <dbReference type="NCBI Taxonomy" id="313439"/>
    <lineage>
        <taxon>Bacteria</taxon>
        <taxon>Bacillati</taxon>
        <taxon>Bacillota</taxon>
        <taxon>Bacilli</taxon>
        <taxon>Lactobacillales</taxon>
        <taxon>Streptococcaceae</taxon>
        <taxon>Streptococcus</taxon>
    </lineage>
</organism>
<keyword evidence="1" id="KW-0732">Signal</keyword>
<dbReference type="OrthoDB" id="1692125at2"/>
<sequence length="138" mass="15647">MKFLKSLSVLVLAVFFLVACHSNRAKSQDTITVFDSDNQQVLQTSNTEALEWFDEILDEIDEADKSERGEGLAELPADAQVNYSYDVSRRKEGVSVRFTTYKNYPLVTISHIPAVPEITLELTDLEANDLNHPNNWIK</sequence>
<evidence type="ECO:0000313" key="3">
    <source>
        <dbReference type="Proteomes" id="UP000254634"/>
    </source>
</evidence>
<evidence type="ECO:0000256" key="1">
    <source>
        <dbReference type="SAM" id="SignalP"/>
    </source>
</evidence>
<feature type="signal peptide" evidence="1">
    <location>
        <begin position="1"/>
        <end position="27"/>
    </location>
</feature>
<dbReference type="Proteomes" id="UP000254634">
    <property type="component" value="Unassembled WGS sequence"/>
</dbReference>
<proteinExistence type="predicted"/>
<feature type="chain" id="PRO_5016929860" description="Lipoprotein" evidence="1">
    <location>
        <begin position="28"/>
        <end position="138"/>
    </location>
</feature>
<dbReference type="PROSITE" id="PS51257">
    <property type="entry name" value="PROKAR_LIPOPROTEIN"/>
    <property type="match status" value="1"/>
</dbReference>
<accession>A0A380KX25</accession>
<protein>
    <recommendedName>
        <fullName evidence="4">Lipoprotein</fullName>
    </recommendedName>
</protein>
<dbReference type="EMBL" id="UHFR01000005">
    <property type="protein sequence ID" value="SUN76111.1"/>
    <property type="molecule type" value="Genomic_DNA"/>
</dbReference>
<name>A0A380KX25_9STRE</name>
<dbReference type="STRING" id="1123307.GCA_000380065_00996"/>
<evidence type="ECO:0008006" key="4">
    <source>
        <dbReference type="Google" id="ProtNLM"/>
    </source>
</evidence>